<organism evidence="2 3">
    <name type="scientific">Colletotrichum kahawae</name>
    <name type="common">Coffee berry disease fungus</name>
    <dbReference type="NCBI Taxonomy" id="34407"/>
    <lineage>
        <taxon>Eukaryota</taxon>
        <taxon>Fungi</taxon>
        <taxon>Dikarya</taxon>
        <taxon>Ascomycota</taxon>
        <taxon>Pezizomycotina</taxon>
        <taxon>Sordariomycetes</taxon>
        <taxon>Hypocreomycetidae</taxon>
        <taxon>Glomerellales</taxon>
        <taxon>Glomerellaceae</taxon>
        <taxon>Colletotrichum</taxon>
        <taxon>Colletotrichum gloeosporioides species complex</taxon>
    </lineage>
</organism>
<evidence type="ECO:0000256" key="1">
    <source>
        <dbReference type="SAM" id="SignalP"/>
    </source>
</evidence>
<evidence type="ECO:0000313" key="3">
    <source>
        <dbReference type="Proteomes" id="UP001281614"/>
    </source>
</evidence>
<reference evidence="2" key="1">
    <citation type="submission" date="2023-02" db="EMBL/GenBank/DDBJ databases">
        <title>Colletotrichum kahawae CIFC_Que2 genome sequencing and assembly.</title>
        <authorList>
            <person name="Baroncelli R."/>
        </authorList>
    </citation>
    <scope>NUCLEOTIDE SEQUENCE</scope>
    <source>
        <strain evidence="2">CIFC_Que2</strain>
    </source>
</reference>
<protein>
    <submittedName>
        <fullName evidence="2">Uncharacterized protein</fullName>
    </submittedName>
</protein>
<dbReference type="AlphaFoldDB" id="A0AAD9YJR0"/>
<proteinExistence type="predicted"/>
<comment type="caution">
    <text evidence="2">The sequence shown here is derived from an EMBL/GenBank/DDBJ whole genome shotgun (WGS) entry which is preliminary data.</text>
</comment>
<dbReference type="EMBL" id="VYYT01000115">
    <property type="protein sequence ID" value="KAK2767357.1"/>
    <property type="molecule type" value="Genomic_DNA"/>
</dbReference>
<keyword evidence="1" id="KW-0732">Signal</keyword>
<dbReference type="Proteomes" id="UP001281614">
    <property type="component" value="Unassembled WGS sequence"/>
</dbReference>
<evidence type="ECO:0000313" key="2">
    <source>
        <dbReference type="EMBL" id="KAK2767357.1"/>
    </source>
</evidence>
<accession>A0AAD9YJR0</accession>
<feature type="chain" id="PRO_5042204092" evidence="1">
    <location>
        <begin position="19"/>
        <end position="80"/>
    </location>
</feature>
<sequence length="80" mass="8437">MLLSRALAVLITYAAVVAADCRTQSYPGTVYKNGTAAECTGRANAVCQAGQTQQRLNYSYDGDLYYPGNGCAVAVTCCTK</sequence>
<keyword evidence="3" id="KW-1185">Reference proteome</keyword>
<gene>
    <name evidence="2" type="ORF">CKAH01_15251</name>
</gene>
<name>A0AAD9YJR0_COLKA</name>
<feature type="signal peptide" evidence="1">
    <location>
        <begin position="1"/>
        <end position="18"/>
    </location>
</feature>